<dbReference type="AlphaFoldDB" id="A0A4U9DCF0"/>
<accession>A0A4U9DCF0</accession>
<organism evidence="2 3">
    <name type="scientific">Raoultella terrigena</name>
    <name type="common">Klebsiella terrigena</name>
    <dbReference type="NCBI Taxonomy" id="577"/>
    <lineage>
        <taxon>Bacteria</taxon>
        <taxon>Pseudomonadati</taxon>
        <taxon>Pseudomonadota</taxon>
        <taxon>Gammaproteobacteria</taxon>
        <taxon>Enterobacterales</taxon>
        <taxon>Enterobacteriaceae</taxon>
        <taxon>Klebsiella/Raoultella group</taxon>
        <taxon>Raoultella</taxon>
    </lineage>
</organism>
<protein>
    <submittedName>
        <fullName evidence="2">Bacteriophage tail assembly protein</fullName>
    </submittedName>
</protein>
<feature type="domain" description="Terminase large subunit GpA endonuclease" evidence="1">
    <location>
        <begin position="5"/>
        <end position="185"/>
    </location>
</feature>
<evidence type="ECO:0000259" key="1">
    <source>
        <dbReference type="Pfam" id="PF20454"/>
    </source>
</evidence>
<dbReference type="Proteomes" id="UP000339249">
    <property type="component" value="Unassembled WGS sequence"/>
</dbReference>
<dbReference type="GO" id="GO:0004519">
    <property type="term" value="F:endonuclease activity"/>
    <property type="evidence" value="ECO:0007669"/>
    <property type="project" value="InterPro"/>
</dbReference>
<evidence type="ECO:0000313" key="3">
    <source>
        <dbReference type="Proteomes" id="UP000339249"/>
    </source>
</evidence>
<proteinExistence type="predicted"/>
<dbReference type="InterPro" id="IPR046454">
    <property type="entry name" value="GpA_endonuclease"/>
</dbReference>
<evidence type="ECO:0000313" key="2">
    <source>
        <dbReference type="EMBL" id="VTN15501.1"/>
    </source>
</evidence>
<sequence>MVGIHDVIYGDLETDEPWKRLDAYLKQIWRRGDGRGLNIMATCMDSGGHHTQKVYEFAKERLGRRVWAIKGESAQGGKRNPVWPTKRPTSKSKASFRPIILGVNSAKDVVRGRLHLEPPNPGAAAAGYMHFPDDRDLGYFNQLLAERLVYKVTAGQRFSVWEQIPGRANEALDCLVYSYAALCGLKHMGLKLNVRAANLEANPEKFLPAPAVPEEKISYELPGAIIVEQPDENQSESGSHNFCHKEVPCHK</sequence>
<gene>
    <name evidence="2" type="ORF">NCTC9185_07589</name>
</gene>
<name>A0A4U9DCF0_RAOTE</name>
<dbReference type="EMBL" id="CABDVU010000001">
    <property type="protein sequence ID" value="VTN15501.1"/>
    <property type="molecule type" value="Genomic_DNA"/>
</dbReference>
<dbReference type="Pfam" id="PF20454">
    <property type="entry name" value="GpA_nuclease"/>
    <property type="match status" value="1"/>
</dbReference>
<reference evidence="2 3" key="1">
    <citation type="submission" date="2019-04" db="EMBL/GenBank/DDBJ databases">
        <authorList>
            <consortium name="Pathogen Informatics"/>
        </authorList>
    </citation>
    <scope>NUCLEOTIDE SEQUENCE [LARGE SCALE GENOMIC DNA]</scope>
    <source>
        <strain evidence="2 3">NCTC9185</strain>
    </source>
</reference>